<dbReference type="Pfam" id="PF04932">
    <property type="entry name" value="Wzy_C"/>
    <property type="match status" value="1"/>
</dbReference>
<evidence type="ECO:0000256" key="5">
    <source>
        <dbReference type="SAM" id="Phobius"/>
    </source>
</evidence>
<evidence type="ECO:0000256" key="2">
    <source>
        <dbReference type="ARBA" id="ARBA00022692"/>
    </source>
</evidence>
<reference evidence="7" key="1">
    <citation type="submission" date="2019-08" db="EMBL/GenBank/DDBJ databases">
        <authorList>
            <person name="Kucharzyk K."/>
            <person name="Murdoch R.W."/>
            <person name="Higgins S."/>
            <person name="Loffler F."/>
        </authorList>
    </citation>
    <scope>NUCLEOTIDE SEQUENCE</scope>
</reference>
<dbReference type="InterPro" id="IPR007016">
    <property type="entry name" value="O-antigen_ligase-rel_domated"/>
</dbReference>
<dbReference type="PANTHER" id="PTHR37422:SF13">
    <property type="entry name" value="LIPOPOLYSACCHARIDE BIOSYNTHESIS PROTEIN PA4999-RELATED"/>
    <property type="match status" value="1"/>
</dbReference>
<feature type="transmembrane region" description="Helical" evidence="5">
    <location>
        <begin position="88"/>
        <end position="106"/>
    </location>
</feature>
<comment type="subcellular location">
    <subcellularLocation>
        <location evidence="1">Membrane</location>
        <topology evidence="1">Multi-pass membrane protein</topology>
    </subcellularLocation>
</comment>
<feature type="transmembrane region" description="Helical" evidence="5">
    <location>
        <begin position="429"/>
        <end position="446"/>
    </location>
</feature>
<proteinExistence type="predicted"/>
<evidence type="ECO:0000313" key="7">
    <source>
        <dbReference type="EMBL" id="MPL96851.1"/>
    </source>
</evidence>
<keyword evidence="3 5" id="KW-1133">Transmembrane helix</keyword>
<feature type="transmembrane region" description="Helical" evidence="5">
    <location>
        <begin position="118"/>
        <end position="137"/>
    </location>
</feature>
<name>A0A644VZJ4_9ZZZZ</name>
<feature type="transmembrane region" description="Helical" evidence="5">
    <location>
        <begin position="257"/>
        <end position="274"/>
    </location>
</feature>
<accession>A0A644VZJ4</accession>
<feature type="transmembrane region" description="Helical" evidence="5">
    <location>
        <begin position="149"/>
        <end position="170"/>
    </location>
</feature>
<dbReference type="AlphaFoldDB" id="A0A644VZJ4"/>
<keyword evidence="2 5" id="KW-0812">Transmembrane</keyword>
<feature type="transmembrane region" description="Helical" evidence="5">
    <location>
        <begin position="38"/>
        <end position="57"/>
    </location>
</feature>
<feature type="transmembrane region" description="Helical" evidence="5">
    <location>
        <begin position="12"/>
        <end position="32"/>
    </location>
</feature>
<feature type="domain" description="O-antigen ligase-related" evidence="6">
    <location>
        <begin position="266"/>
        <end position="405"/>
    </location>
</feature>
<comment type="caution">
    <text evidence="7">The sequence shown here is derived from an EMBL/GenBank/DDBJ whole genome shotgun (WGS) entry which is preliminary data.</text>
</comment>
<feature type="transmembrane region" description="Helical" evidence="5">
    <location>
        <begin position="177"/>
        <end position="195"/>
    </location>
</feature>
<feature type="transmembrane region" description="Helical" evidence="5">
    <location>
        <begin position="452"/>
        <end position="472"/>
    </location>
</feature>
<dbReference type="InterPro" id="IPR051533">
    <property type="entry name" value="WaaL-like"/>
</dbReference>
<feature type="transmembrane region" description="Helical" evidence="5">
    <location>
        <begin position="64"/>
        <end position="82"/>
    </location>
</feature>
<protein>
    <recommendedName>
        <fullName evidence="6">O-antigen ligase-related domain-containing protein</fullName>
    </recommendedName>
</protein>
<organism evidence="7">
    <name type="scientific">bioreactor metagenome</name>
    <dbReference type="NCBI Taxonomy" id="1076179"/>
    <lineage>
        <taxon>unclassified sequences</taxon>
        <taxon>metagenomes</taxon>
        <taxon>ecological metagenomes</taxon>
    </lineage>
</organism>
<feature type="transmembrane region" description="Helical" evidence="5">
    <location>
        <begin position="389"/>
        <end position="422"/>
    </location>
</feature>
<evidence type="ECO:0000256" key="4">
    <source>
        <dbReference type="ARBA" id="ARBA00023136"/>
    </source>
</evidence>
<dbReference type="GO" id="GO:0016020">
    <property type="term" value="C:membrane"/>
    <property type="evidence" value="ECO:0007669"/>
    <property type="project" value="UniProtKB-SubCell"/>
</dbReference>
<feature type="transmembrane region" description="Helical" evidence="5">
    <location>
        <begin position="232"/>
        <end position="250"/>
    </location>
</feature>
<gene>
    <name evidence="7" type="ORF">SDC9_43035</name>
</gene>
<sequence length="497" mass="56145">MRRIAEYIKSNSSGTIIYVFLVLSILLLVNIILNYGLYTGLAISFLPITVLIIYFLIKHPFFALSLLFILNYYVSGLSRYITVLSPGITMDILIVLVIIIILFNILSGKQSVELSNIVNGLTFAAFIWLVYCVFLVLNPTNFSFYGWFQSARGVTIYLFLISLISALILKKYKEVKYMLYIWAILSLTAVLKAYIQKNFGFDYAEWRWLYAGGGRTHIINTGIRYFSFYPDAANFGTGIAFAGVVFGFVALSFKDKWAKVFFLFSSAACAYGMMISGTRGSLAVPFVGLFVYTILSRKFKILVVSVIATALAFGLLKYTDIGSGNVFVRRMRTAFDPSDPSFKVRIDNQAKLRDYMQDKPFGAGIGMARKRSDKYEPNYYLSKIPTDSWYVLIWVETGIVGLIIHMGILFYIVGYGTFLVYFKLRNREVKGVVMALVSGISGVYVASYSIEIMGQFPTGFFLYLGMTIIFLSPKFDKELMEKEESLLLLSGADEKEM</sequence>
<evidence type="ECO:0000256" key="1">
    <source>
        <dbReference type="ARBA" id="ARBA00004141"/>
    </source>
</evidence>
<dbReference type="EMBL" id="VSSQ01000529">
    <property type="protein sequence ID" value="MPL96851.1"/>
    <property type="molecule type" value="Genomic_DNA"/>
</dbReference>
<evidence type="ECO:0000256" key="3">
    <source>
        <dbReference type="ARBA" id="ARBA00022989"/>
    </source>
</evidence>
<keyword evidence="4 5" id="KW-0472">Membrane</keyword>
<evidence type="ECO:0000259" key="6">
    <source>
        <dbReference type="Pfam" id="PF04932"/>
    </source>
</evidence>
<feature type="transmembrane region" description="Helical" evidence="5">
    <location>
        <begin position="280"/>
        <end position="295"/>
    </location>
</feature>
<feature type="transmembrane region" description="Helical" evidence="5">
    <location>
        <begin position="302"/>
        <end position="319"/>
    </location>
</feature>
<dbReference type="PANTHER" id="PTHR37422">
    <property type="entry name" value="TEICHURONIC ACID BIOSYNTHESIS PROTEIN TUAE"/>
    <property type="match status" value="1"/>
</dbReference>